<evidence type="ECO:0000259" key="1">
    <source>
        <dbReference type="SMART" id="SM01091"/>
    </source>
</evidence>
<dbReference type="SMART" id="SM01091">
    <property type="entry name" value="CorC_HlyC"/>
    <property type="match status" value="1"/>
</dbReference>
<proteinExistence type="predicted"/>
<name>X0Z6N7_9ZZZZ</name>
<dbReference type="PANTHER" id="PTHR43099:SF5">
    <property type="entry name" value="HLYC_CORC FAMILY TRANSPORTER"/>
    <property type="match status" value="1"/>
</dbReference>
<dbReference type="InterPro" id="IPR016169">
    <property type="entry name" value="FAD-bd_PCMH_sub2"/>
</dbReference>
<feature type="domain" description="Transporter-associated" evidence="1">
    <location>
        <begin position="1"/>
        <end position="79"/>
    </location>
</feature>
<dbReference type="Gene3D" id="3.30.465.10">
    <property type="match status" value="1"/>
</dbReference>
<dbReference type="InterPro" id="IPR036318">
    <property type="entry name" value="FAD-bd_PCMH-like_sf"/>
</dbReference>
<dbReference type="GO" id="GO:0050660">
    <property type="term" value="F:flavin adenine dinucleotide binding"/>
    <property type="evidence" value="ECO:0007669"/>
    <property type="project" value="InterPro"/>
</dbReference>
<comment type="caution">
    <text evidence="2">The sequence shown here is derived from an EMBL/GenBank/DDBJ whole genome shotgun (WGS) entry which is preliminary data.</text>
</comment>
<dbReference type="Pfam" id="PF03471">
    <property type="entry name" value="CorC_HlyC"/>
    <property type="match status" value="1"/>
</dbReference>
<sequence length="83" mass="8780">ELLSATDAMVDGKAHLADVNEALHSDLPEDEHETVAGLVSALAGHIPAPGDIINCGLVQFIVQEGDEQQVERVRVIVQPKGSD</sequence>
<reference evidence="2" key="1">
    <citation type="journal article" date="2014" name="Front. Microbiol.">
        <title>High frequency of phylogenetically diverse reductive dehalogenase-homologous genes in deep subseafloor sedimentary metagenomes.</title>
        <authorList>
            <person name="Kawai M."/>
            <person name="Futagami T."/>
            <person name="Toyoda A."/>
            <person name="Takaki Y."/>
            <person name="Nishi S."/>
            <person name="Hori S."/>
            <person name="Arai W."/>
            <person name="Tsubouchi T."/>
            <person name="Morono Y."/>
            <person name="Uchiyama I."/>
            <person name="Ito T."/>
            <person name="Fujiyama A."/>
            <person name="Inagaki F."/>
            <person name="Takami H."/>
        </authorList>
    </citation>
    <scope>NUCLEOTIDE SEQUENCE</scope>
    <source>
        <strain evidence="2">Expedition CK06-06</strain>
    </source>
</reference>
<dbReference type="SUPFAM" id="SSF56176">
    <property type="entry name" value="FAD-binding/transporter-associated domain-like"/>
    <property type="match status" value="1"/>
</dbReference>
<evidence type="ECO:0000313" key="2">
    <source>
        <dbReference type="EMBL" id="GAG44256.1"/>
    </source>
</evidence>
<protein>
    <recommendedName>
        <fullName evidence="1">Transporter-associated domain-containing protein</fullName>
    </recommendedName>
</protein>
<dbReference type="EMBL" id="BARS01057966">
    <property type="protein sequence ID" value="GAG44256.1"/>
    <property type="molecule type" value="Genomic_DNA"/>
</dbReference>
<gene>
    <name evidence="2" type="ORF">S01H1_84762</name>
</gene>
<dbReference type="InterPro" id="IPR051676">
    <property type="entry name" value="UPF0053_domain"/>
</dbReference>
<accession>X0Z6N7</accession>
<feature type="non-terminal residue" evidence="2">
    <location>
        <position position="1"/>
    </location>
</feature>
<dbReference type="AlphaFoldDB" id="X0Z6N7"/>
<dbReference type="InterPro" id="IPR005170">
    <property type="entry name" value="Transptr-assoc_dom"/>
</dbReference>
<dbReference type="PANTHER" id="PTHR43099">
    <property type="entry name" value="UPF0053 PROTEIN YRKA"/>
    <property type="match status" value="1"/>
</dbReference>
<organism evidence="2">
    <name type="scientific">marine sediment metagenome</name>
    <dbReference type="NCBI Taxonomy" id="412755"/>
    <lineage>
        <taxon>unclassified sequences</taxon>
        <taxon>metagenomes</taxon>
        <taxon>ecological metagenomes</taxon>
    </lineage>
</organism>